<evidence type="ECO:0008006" key="7">
    <source>
        <dbReference type="Google" id="ProtNLM"/>
    </source>
</evidence>
<evidence type="ECO:0000256" key="3">
    <source>
        <dbReference type="ARBA" id="ARBA00022989"/>
    </source>
</evidence>
<feature type="transmembrane region" description="Helical" evidence="5">
    <location>
        <begin position="49"/>
        <end position="69"/>
    </location>
</feature>
<evidence type="ECO:0000313" key="6">
    <source>
        <dbReference type="EMBL" id="OBX64351.1"/>
    </source>
</evidence>
<comment type="caution">
    <text evidence="6">The sequence shown here is derived from an EMBL/GenBank/DDBJ whole genome shotgun (WGS) entry which is preliminary data.</text>
</comment>
<dbReference type="AlphaFoldDB" id="A0AA91J9V8"/>
<accession>A0AA91J9V8</accession>
<dbReference type="InterPro" id="IPR007792">
    <property type="entry name" value="T4SS_VirB3/TrbD/AvhB"/>
</dbReference>
<keyword evidence="4 5" id="KW-0472">Membrane</keyword>
<dbReference type="GO" id="GO:0016020">
    <property type="term" value="C:membrane"/>
    <property type="evidence" value="ECO:0007669"/>
    <property type="project" value="UniProtKB-SubCell"/>
</dbReference>
<evidence type="ECO:0000256" key="2">
    <source>
        <dbReference type="ARBA" id="ARBA00022692"/>
    </source>
</evidence>
<evidence type="ECO:0000256" key="1">
    <source>
        <dbReference type="ARBA" id="ARBA00004370"/>
    </source>
</evidence>
<gene>
    <name evidence="6" type="ORF">A9299_10115</name>
</gene>
<dbReference type="EMBL" id="LZMT01000017">
    <property type="protein sequence ID" value="OBX64351.1"/>
    <property type="molecule type" value="Genomic_DNA"/>
</dbReference>
<evidence type="ECO:0000256" key="5">
    <source>
        <dbReference type="SAM" id="Phobius"/>
    </source>
</evidence>
<keyword evidence="3 5" id="KW-1133">Transmembrane helix</keyword>
<name>A0AA91J9V8_FAUOS</name>
<organism evidence="6">
    <name type="scientific">Faucicola osloensis</name>
    <name type="common">Moraxella osloensis</name>
    <dbReference type="NCBI Taxonomy" id="34062"/>
    <lineage>
        <taxon>Bacteria</taxon>
        <taxon>Pseudomonadati</taxon>
        <taxon>Pseudomonadota</taxon>
        <taxon>Gammaproteobacteria</taxon>
        <taxon>Moraxellales</taxon>
        <taxon>Moraxellaceae</taxon>
        <taxon>Faucicola</taxon>
    </lineage>
</organism>
<comment type="subcellular location">
    <subcellularLocation>
        <location evidence="1">Membrane</location>
    </subcellularLocation>
</comment>
<feature type="transmembrane region" description="Helical" evidence="5">
    <location>
        <begin position="21"/>
        <end position="43"/>
    </location>
</feature>
<protein>
    <recommendedName>
        <fullName evidence="7">Type IV secretion system protein VirB3</fullName>
    </recommendedName>
</protein>
<dbReference type="Pfam" id="PF05101">
    <property type="entry name" value="VirB3"/>
    <property type="match status" value="1"/>
</dbReference>
<keyword evidence="2 5" id="KW-0812">Transmembrane</keyword>
<sequence length="130" mass="14916">MEEQKKREFSSYNGLDRVPMAGGVPLLLFIGLIGLSVLISLIAQIFFGIVGYLFAFFAVPLFGFVRMLVANDDKAIRLLFIELYFKFKYKKFSGFKDTLTFTPTRYLKNESSIESIFVDELDNSKRNTKV</sequence>
<reference evidence="6" key="1">
    <citation type="submission" date="2016-06" db="EMBL/GenBank/DDBJ databases">
        <title>Draft genome of Moraxella osloensis CCUG 67237.</title>
        <authorList>
            <person name="Salva-Serra F."/>
            <person name="Engstrom-Jakobsson H."/>
            <person name="Thorell K."/>
            <person name="Gonzales-Siles L."/>
            <person name="Karlsson R."/>
            <person name="Boulund F."/>
            <person name="Engstrand L."/>
            <person name="Kristiansson E."/>
            <person name="Moore E."/>
        </authorList>
    </citation>
    <scope>NUCLEOTIDE SEQUENCE [LARGE SCALE GENOMIC DNA]</scope>
    <source>
        <strain evidence="6">CCUG 67237</strain>
    </source>
</reference>
<evidence type="ECO:0000256" key="4">
    <source>
        <dbReference type="ARBA" id="ARBA00023136"/>
    </source>
</evidence>
<proteinExistence type="predicted"/>